<keyword evidence="3" id="KW-1185">Reference proteome</keyword>
<accession>A0A7R9QNC7</accession>
<evidence type="ECO:0000256" key="1">
    <source>
        <dbReference type="SAM" id="Coils"/>
    </source>
</evidence>
<name>A0A7R9QNC7_9ACAR</name>
<keyword evidence="1" id="KW-0175">Coiled coil</keyword>
<gene>
    <name evidence="2" type="ORF">ONB1V03_LOCUS9068</name>
</gene>
<feature type="coiled-coil region" evidence="1">
    <location>
        <begin position="26"/>
        <end position="101"/>
    </location>
</feature>
<evidence type="ECO:0000313" key="3">
    <source>
        <dbReference type="Proteomes" id="UP000728032"/>
    </source>
</evidence>
<dbReference type="EMBL" id="OC920329">
    <property type="protein sequence ID" value="CAD7652407.1"/>
    <property type="molecule type" value="Genomic_DNA"/>
</dbReference>
<protein>
    <submittedName>
        <fullName evidence="2">Uncharacterized protein</fullName>
    </submittedName>
</protein>
<dbReference type="Proteomes" id="UP000728032">
    <property type="component" value="Unassembled WGS sequence"/>
</dbReference>
<dbReference type="AlphaFoldDB" id="A0A7R9QNC7"/>
<reference evidence="2" key="1">
    <citation type="submission" date="2020-11" db="EMBL/GenBank/DDBJ databases">
        <authorList>
            <person name="Tran Van P."/>
        </authorList>
    </citation>
    <scope>NUCLEOTIDE SEQUENCE</scope>
</reference>
<proteinExistence type="predicted"/>
<sequence>MSFRRFSEHFISDPTQDSQVNTLSVIQELLESVRELQEENNRLANSWMREKKEHEKHLVQLEHEVDSQVKEVEHRVKQKAKQEVEAERRSMRDLMKGEMEELQSHLS</sequence>
<organism evidence="2">
    <name type="scientific">Oppiella nova</name>
    <dbReference type="NCBI Taxonomy" id="334625"/>
    <lineage>
        <taxon>Eukaryota</taxon>
        <taxon>Metazoa</taxon>
        <taxon>Ecdysozoa</taxon>
        <taxon>Arthropoda</taxon>
        <taxon>Chelicerata</taxon>
        <taxon>Arachnida</taxon>
        <taxon>Acari</taxon>
        <taxon>Acariformes</taxon>
        <taxon>Sarcoptiformes</taxon>
        <taxon>Oribatida</taxon>
        <taxon>Brachypylina</taxon>
        <taxon>Oppioidea</taxon>
        <taxon>Oppiidae</taxon>
        <taxon>Oppiella</taxon>
    </lineage>
</organism>
<feature type="non-terminal residue" evidence="2">
    <location>
        <position position="1"/>
    </location>
</feature>
<evidence type="ECO:0000313" key="2">
    <source>
        <dbReference type="EMBL" id="CAD7652407.1"/>
    </source>
</evidence>
<dbReference type="OrthoDB" id="9989112at2759"/>
<dbReference type="EMBL" id="CAJPVJ010005504">
    <property type="protein sequence ID" value="CAG2169594.1"/>
    <property type="molecule type" value="Genomic_DNA"/>
</dbReference>